<dbReference type="AlphaFoldDB" id="A0A1I7WQQ8"/>
<reference evidence="3" key="1">
    <citation type="submission" date="2016-11" db="UniProtKB">
        <authorList>
            <consortium name="WormBaseParasite"/>
        </authorList>
    </citation>
    <scope>IDENTIFICATION</scope>
</reference>
<sequence length="99" mass="10749">MASLAAVPVVALAAGAALAMTVPVLALKELLEKRSRRNFKKHLGRRRSCRVNFGDLDMSSLRGEIKNLDGNTPIVGGAKQSPPPAYEDLFRPPPPYHTK</sequence>
<accession>A0A1I7WQQ8</accession>
<feature type="region of interest" description="Disordered" evidence="1">
    <location>
        <begin position="71"/>
        <end position="99"/>
    </location>
</feature>
<protein>
    <submittedName>
        <fullName evidence="3">Col_cuticle_N domain-containing protein</fullName>
    </submittedName>
</protein>
<evidence type="ECO:0000313" key="2">
    <source>
        <dbReference type="Proteomes" id="UP000095283"/>
    </source>
</evidence>
<name>A0A1I7WQQ8_HETBA</name>
<evidence type="ECO:0000256" key="1">
    <source>
        <dbReference type="SAM" id="MobiDB-lite"/>
    </source>
</evidence>
<keyword evidence="2" id="KW-1185">Reference proteome</keyword>
<feature type="compositionally biased region" description="Pro residues" evidence="1">
    <location>
        <begin position="81"/>
        <end position="99"/>
    </location>
</feature>
<dbReference type="Proteomes" id="UP000095283">
    <property type="component" value="Unplaced"/>
</dbReference>
<dbReference type="WBParaSite" id="Hba_07487">
    <property type="protein sequence ID" value="Hba_07487"/>
    <property type="gene ID" value="Hba_07487"/>
</dbReference>
<organism evidence="2 3">
    <name type="scientific">Heterorhabditis bacteriophora</name>
    <name type="common">Entomopathogenic nematode worm</name>
    <dbReference type="NCBI Taxonomy" id="37862"/>
    <lineage>
        <taxon>Eukaryota</taxon>
        <taxon>Metazoa</taxon>
        <taxon>Ecdysozoa</taxon>
        <taxon>Nematoda</taxon>
        <taxon>Chromadorea</taxon>
        <taxon>Rhabditida</taxon>
        <taxon>Rhabditina</taxon>
        <taxon>Rhabditomorpha</taxon>
        <taxon>Strongyloidea</taxon>
        <taxon>Heterorhabditidae</taxon>
        <taxon>Heterorhabditis</taxon>
    </lineage>
</organism>
<evidence type="ECO:0000313" key="3">
    <source>
        <dbReference type="WBParaSite" id="Hba_07487"/>
    </source>
</evidence>
<proteinExistence type="predicted"/>